<feature type="transmembrane region" description="Helical" evidence="7">
    <location>
        <begin position="384"/>
        <end position="402"/>
    </location>
</feature>
<feature type="transmembrane region" description="Helical" evidence="7">
    <location>
        <begin position="325"/>
        <end position="345"/>
    </location>
</feature>
<feature type="binding site" evidence="5">
    <location>
        <position position="456"/>
    </location>
    <ligand>
        <name>Zn(2+)</name>
        <dbReference type="ChEBI" id="CHEBI:29105"/>
    </ligand>
</feature>
<name>A0A9P4M582_9PEZI</name>
<keyword evidence="9" id="KW-1185">Reference proteome</keyword>
<feature type="transmembrane region" description="Helical" evidence="7">
    <location>
        <begin position="453"/>
        <end position="470"/>
    </location>
</feature>
<comment type="caution">
    <text evidence="8">The sequence shown here is derived from an EMBL/GenBank/DDBJ whole genome shotgun (WGS) entry which is preliminary data.</text>
</comment>
<gene>
    <name evidence="8" type="ORF">NA57DRAFT_38994</name>
</gene>
<feature type="binding site" evidence="5">
    <location>
        <position position="306"/>
    </location>
    <ligand>
        <name>Zn(2+)</name>
        <dbReference type="ChEBI" id="CHEBI:29105"/>
    </ligand>
</feature>
<comment type="subcellular location">
    <subcellularLocation>
        <location evidence="1">Membrane</location>
        <topology evidence="1">Multi-pass membrane protein</topology>
    </subcellularLocation>
</comment>
<dbReference type="OrthoDB" id="5585746at2759"/>
<keyword evidence="2 7" id="KW-0812">Transmembrane</keyword>
<dbReference type="Pfam" id="PF03006">
    <property type="entry name" value="HlyIII"/>
    <property type="match status" value="1"/>
</dbReference>
<dbReference type="GO" id="GO:0006882">
    <property type="term" value="P:intracellular zinc ion homeostasis"/>
    <property type="evidence" value="ECO:0007669"/>
    <property type="project" value="TreeGrafter"/>
</dbReference>
<keyword evidence="5" id="KW-0479">Metal-binding</keyword>
<evidence type="ECO:0000313" key="8">
    <source>
        <dbReference type="EMBL" id="KAF2098501.1"/>
    </source>
</evidence>
<dbReference type="GO" id="GO:0046872">
    <property type="term" value="F:metal ion binding"/>
    <property type="evidence" value="ECO:0007669"/>
    <property type="project" value="UniProtKB-KW"/>
</dbReference>
<sequence>MEPYEEPALGTTSSSRAAQKERAELRRRRHSSYHAGQWNLETDNVQVLVDRFLAELGRRLDFLDSYGHLNFDVSIDRAYSTLHAVRESCNRVSDGVWDAGRRRANILVETLEERYNDAVARRETLEHKVQEGVRLMEGMLADFETRAYALRDSHMSFMNEGLRRMDKSMDKAREAFDGGIEKARRAKEHMVGGIEYGIERALQLARERGLLNLDEIPVPWRINPHIMRGYRFHSKKVECLWSVFGVHNELLNIWTHAIGLIVVLAVAFYFYPTSANFSISTRSDVFIAAVFFFAACKCLVCSIMWHTFNSISEQSLMERFACVDYTGISLLVGASIMTTEYCAFYCEPVSRWVYLLTTGFFSVAGCVLPWNPTFNRADMSWARVGFYVTLACTGFLPVAQLVHTRGITWAWHFYSPITMSLVVYVSGACIYAAKIPERWCPGGITDFVGSSHNLWHLAVIGGILFHFAAMQRFFSEAFLRASVECSVY</sequence>
<accession>A0A9P4M582</accession>
<evidence type="ECO:0000256" key="7">
    <source>
        <dbReference type="SAM" id="Phobius"/>
    </source>
</evidence>
<organism evidence="8 9">
    <name type="scientific">Rhizodiscina lignyota</name>
    <dbReference type="NCBI Taxonomy" id="1504668"/>
    <lineage>
        <taxon>Eukaryota</taxon>
        <taxon>Fungi</taxon>
        <taxon>Dikarya</taxon>
        <taxon>Ascomycota</taxon>
        <taxon>Pezizomycotina</taxon>
        <taxon>Dothideomycetes</taxon>
        <taxon>Pleosporomycetidae</taxon>
        <taxon>Aulographales</taxon>
        <taxon>Rhizodiscinaceae</taxon>
        <taxon>Rhizodiscina</taxon>
    </lineage>
</organism>
<feature type="transmembrane region" description="Helical" evidence="7">
    <location>
        <begin position="414"/>
        <end position="433"/>
    </location>
</feature>
<reference evidence="8" key="1">
    <citation type="journal article" date="2020" name="Stud. Mycol.">
        <title>101 Dothideomycetes genomes: a test case for predicting lifestyles and emergence of pathogens.</title>
        <authorList>
            <person name="Haridas S."/>
            <person name="Albert R."/>
            <person name="Binder M."/>
            <person name="Bloem J."/>
            <person name="Labutti K."/>
            <person name="Salamov A."/>
            <person name="Andreopoulos B."/>
            <person name="Baker S."/>
            <person name="Barry K."/>
            <person name="Bills G."/>
            <person name="Bluhm B."/>
            <person name="Cannon C."/>
            <person name="Castanera R."/>
            <person name="Culley D."/>
            <person name="Daum C."/>
            <person name="Ezra D."/>
            <person name="Gonzalez J."/>
            <person name="Henrissat B."/>
            <person name="Kuo A."/>
            <person name="Liang C."/>
            <person name="Lipzen A."/>
            <person name="Lutzoni F."/>
            <person name="Magnuson J."/>
            <person name="Mondo S."/>
            <person name="Nolan M."/>
            <person name="Ohm R."/>
            <person name="Pangilinan J."/>
            <person name="Park H.-J."/>
            <person name="Ramirez L."/>
            <person name="Alfaro M."/>
            <person name="Sun H."/>
            <person name="Tritt A."/>
            <person name="Yoshinaga Y."/>
            <person name="Zwiers L.-H."/>
            <person name="Turgeon B."/>
            <person name="Goodwin S."/>
            <person name="Spatafora J."/>
            <person name="Crous P."/>
            <person name="Grigoriev I."/>
        </authorList>
    </citation>
    <scope>NUCLEOTIDE SEQUENCE</scope>
    <source>
        <strain evidence="8">CBS 133067</strain>
    </source>
</reference>
<dbReference type="AlphaFoldDB" id="A0A9P4M582"/>
<evidence type="ECO:0000256" key="4">
    <source>
        <dbReference type="ARBA" id="ARBA00023136"/>
    </source>
</evidence>
<keyword evidence="5" id="KW-0862">Zinc</keyword>
<dbReference type="PANTHER" id="PTHR20855:SF97">
    <property type="entry name" value="ADIPOR-LIKE RECEPTOR IZH3-RELATED"/>
    <property type="match status" value="1"/>
</dbReference>
<evidence type="ECO:0000256" key="1">
    <source>
        <dbReference type="ARBA" id="ARBA00004141"/>
    </source>
</evidence>
<dbReference type="PANTHER" id="PTHR20855">
    <property type="entry name" value="ADIPOR/PROGESTIN RECEPTOR-RELATED"/>
    <property type="match status" value="1"/>
</dbReference>
<evidence type="ECO:0000256" key="6">
    <source>
        <dbReference type="SAM" id="Coils"/>
    </source>
</evidence>
<keyword evidence="4 7" id="KW-0472">Membrane</keyword>
<dbReference type="InterPro" id="IPR004254">
    <property type="entry name" value="AdipoR/HlyIII-related"/>
</dbReference>
<dbReference type="EMBL" id="ML978126">
    <property type="protein sequence ID" value="KAF2098501.1"/>
    <property type="molecule type" value="Genomic_DNA"/>
</dbReference>
<protein>
    <submittedName>
        <fullName evidence="8">Adiponectin receptor protein 1</fullName>
    </submittedName>
</protein>
<feature type="transmembrane region" description="Helical" evidence="7">
    <location>
        <begin position="352"/>
        <end position="372"/>
    </location>
</feature>
<proteinExistence type="predicted"/>
<dbReference type="GO" id="GO:0038023">
    <property type="term" value="F:signaling receptor activity"/>
    <property type="evidence" value="ECO:0007669"/>
    <property type="project" value="TreeGrafter"/>
</dbReference>
<evidence type="ECO:0000256" key="2">
    <source>
        <dbReference type="ARBA" id="ARBA00022692"/>
    </source>
</evidence>
<feature type="transmembrane region" description="Helical" evidence="7">
    <location>
        <begin position="253"/>
        <end position="271"/>
    </location>
</feature>
<dbReference type="GO" id="GO:0016020">
    <property type="term" value="C:membrane"/>
    <property type="evidence" value="ECO:0007669"/>
    <property type="project" value="UniProtKB-SubCell"/>
</dbReference>
<feature type="coiled-coil region" evidence="6">
    <location>
        <begin position="101"/>
        <end position="128"/>
    </location>
</feature>
<feature type="transmembrane region" description="Helical" evidence="7">
    <location>
        <begin position="283"/>
        <end position="305"/>
    </location>
</feature>
<evidence type="ECO:0000256" key="3">
    <source>
        <dbReference type="ARBA" id="ARBA00022989"/>
    </source>
</evidence>
<keyword evidence="8" id="KW-0675">Receptor</keyword>
<evidence type="ECO:0000256" key="5">
    <source>
        <dbReference type="PIRSR" id="PIRSR604254-1"/>
    </source>
</evidence>
<dbReference type="Proteomes" id="UP000799772">
    <property type="component" value="Unassembled WGS sequence"/>
</dbReference>
<keyword evidence="3 7" id="KW-1133">Transmembrane helix</keyword>
<keyword evidence="6" id="KW-0175">Coiled coil</keyword>
<evidence type="ECO:0000313" key="9">
    <source>
        <dbReference type="Proteomes" id="UP000799772"/>
    </source>
</evidence>
<feature type="binding site" evidence="5">
    <location>
        <position position="452"/>
    </location>
    <ligand>
        <name>Zn(2+)</name>
        <dbReference type="ChEBI" id="CHEBI:29105"/>
    </ligand>
</feature>